<evidence type="ECO:0000256" key="6">
    <source>
        <dbReference type="SAM" id="MobiDB-lite"/>
    </source>
</evidence>
<feature type="transmembrane region" description="Helical" evidence="7">
    <location>
        <begin position="337"/>
        <end position="363"/>
    </location>
</feature>
<gene>
    <name evidence="8" type="ORF">E5288_WYG007632</name>
</gene>
<dbReference type="Proteomes" id="UP000322234">
    <property type="component" value="Unassembled WGS sequence"/>
</dbReference>
<proteinExistence type="inferred from homology"/>
<dbReference type="GO" id="GO:0016247">
    <property type="term" value="F:channel regulator activity"/>
    <property type="evidence" value="ECO:0007669"/>
    <property type="project" value="TreeGrafter"/>
</dbReference>
<reference evidence="8" key="1">
    <citation type="submission" date="2019-10" db="EMBL/GenBank/DDBJ databases">
        <title>The sequence and de novo assembly of the wild yak genome.</title>
        <authorList>
            <person name="Liu Y."/>
        </authorList>
    </citation>
    <scope>NUCLEOTIDE SEQUENCE [LARGE SCALE GENOMIC DNA]</scope>
    <source>
        <strain evidence="8">WY2019</strain>
    </source>
</reference>
<dbReference type="Pfam" id="PF00822">
    <property type="entry name" value="PMP22_Claudin"/>
    <property type="match status" value="1"/>
</dbReference>
<dbReference type="PANTHER" id="PTHR12107:SF4">
    <property type="entry name" value="VOLTAGE-DEPENDENT CALCIUM CHANNEL GAMMA-5 SUBUNIT"/>
    <property type="match status" value="1"/>
</dbReference>
<dbReference type="InterPro" id="IPR004031">
    <property type="entry name" value="PMP22/EMP/MP20/Claudin"/>
</dbReference>
<dbReference type="AlphaFoldDB" id="A0A6B0R9T1"/>
<name>A0A6B0R9T1_9CETA</name>
<evidence type="ECO:0000313" key="8">
    <source>
        <dbReference type="EMBL" id="MXQ86978.1"/>
    </source>
</evidence>
<evidence type="ECO:0000313" key="9">
    <source>
        <dbReference type="Proteomes" id="UP000322234"/>
    </source>
</evidence>
<dbReference type="GO" id="GO:0099590">
    <property type="term" value="P:neurotransmitter receptor internalization"/>
    <property type="evidence" value="ECO:0007669"/>
    <property type="project" value="TreeGrafter"/>
</dbReference>
<evidence type="ECO:0000256" key="2">
    <source>
        <dbReference type="ARBA" id="ARBA00007111"/>
    </source>
</evidence>
<accession>A0A6B0R9T1</accession>
<keyword evidence="3 7" id="KW-0812">Transmembrane</keyword>
<dbReference type="Gene3D" id="1.20.140.150">
    <property type="match status" value="2"/>
</dbReference>
<dbReference type="PANTHER" id="PTHR12107">
    <property type="entry name" value="VOLTAGE-DEPENDENT CALCIUM CHANNEL GAMMA SUBUNIT"/>
    <property type="match status" value="1"/>
</dbReference>
<evidence type="ECO:0000256" key="7">
    <source>
        <dbReference type="SAM" id="Phobius"/>
    </source>
</evidence>
<comment type="similarity">
    <text evidence="2">Belongs to the PMP-22/EMP/MP20 family. CACNG subfamily.</text>
</comment>
<feature type="transmembrane region" description="Helical" evidence="7">
    <location>
        <begin position="258"/>
        <end position="279"/>
    </location>
</feature>
<feature type="transmembrane region" description="Helical" evidence="7">
    <location>
        <begin position="199"/>
        <end position="219"/>
    </location>
</feature>
<dbReference type="GO" id="GO:0019226">
    <property type="term" value="P:transmission of nerve impulse"/>
    <property type="evidence" value="ECO:0007669"/>
    <property type="project" value="TreeGrafter"/>
</dbReference>
<evidence type="ECO:0000256" key="5">
    <source>
        <dbReference type="ARBA" id="ARBA00023136"/>
    </source>
</evidence>
<keyword evidence="9" id="KW-1185">Reference proteome</keyword>
<dbReference type="GO" id="GO:0098970">
    <property type="term" value="P:postsynaptic neurotransmitter receptor diffusion trapping"/>
    <property type="evidence" value="ECO:0007669"/>
    <property type="project" value="TreeGrafter"/>
</dbReference>
<dbReference type="InterPro" id="IPR008368">
    <property type="entry name" value="VDCC_gsu"/>
</dbReference>
<comment type="caution">
    <text evidence="8">The sequence shown here is derived from an EMBL/GenBank/DDBJ whole genome shotgun (WGS) entry which is preliminary data.</text>
</comment>
<dbReference type="GO" id="GO:0098839">
    <property type="term" value="C:postsynaptic density membrane"/>
    <property type="evidence" value="ECO:0007669"/>
    <property type="project" value="TreeGrafter"/>
</dbReference>
<dbReference type="GO" id="GO:0098943">
    <property type="term" value="P:neurotransmitter receptor transport, postsynaptic endosome to lysosome"/>
    <property type="evidence" value="ECO:0007669"/>
    <property type="project" value="TreeGrafter"/>
</dbReference>
<keyword evidence="5 7" id="KW-0472">Membrane</keyword>
<feature type="region of interest" description="Disordered" evidence="6">
    <location>
        <begin position="1"/>
        <end position="75"/>
    </location>
</feature>
<dbReference type="GO" id="GO:0051968">
    <property type="term" value="P:positive regulation of synaptic transmission, glutamatergic"/>
    <property type="evidence" value="ECO:0007669"/>
    <property type="project" value="TreeGrafter"/>
</dbReference>
<evidence type="ECO:0008006" key="10">
    <source>
        <dbReference type="Google" id="ProtNLM"/>
    </source>
</evidence>
<comment type="subcellular location">
    <subcellularLocation>
        <location evidence="1">Membrane</location>
        <topology evidence="1">Multi-pass membrane protein</topology>
    </subcellularLocation>
</comment>
<keyword evidence="4 7" id="KW-1133">Transmembrane helix</keyword>
<sequence length="437" mass="48017">MAAASPPDAVVPRELRNQKHTACGPLNVSGSPALPLFSTSQPTPPPPGSSQPPAGDLRSDPIEQAPCSVERSQDMRVRRRGTWAFTEDPFQPKGSRRRLDIKGAPLGSPSIMIIFQCDAHDLPPPRAPGLGQCLCGQSYVLPGQEKMMRVRREPVTSCVLEPSQPRWGEASFWHHGGGSGPEPTPAGLTGRMGACGRKALTLLSSVFAVCSLGLLGIAVSTDYWLYLEEGVVLAQNQSTETRMSLHSGLWRVCFLAEMIRSATPFPLVSLFFMFIGFILNNIGHVRPHRTILAFVSGIFFILSGLSLVVGLVLYISSINDEMLNRTRDTETYFSYKYGWSFAFAAISFLLTESAGVMSVYLFMKRYTAEDLYRPHPGFYRPRLSNCSDYSGQFLHPDAWARGRSPSDLSSDASLQMNSSYPALLKCPDYDQMSTSPC</sequence>
<feature type="transmembrane region" description="Helical" evidence="7">
    <location>
        <begin position="291"/>
        <end position="317"/>
    </location>
</feature>
<dbReference type="InterPro" id="IPR051072">
    <property type="entry name" value="CACNG_subunit"/>
</dbReference>
<dbReference type="PRINTS" id="PR01793">
    <property type="entry name" value="VDCCGAMMA5"/>
</dbReference>
<protein>
    <recommendedName>
        <fullName evidence="10">Voltage-dependent calcium channel gamma-5 subunit</fullName>
    </recommendedName>
</protein>
<dbReference type="GO" id="GO:0032281">
    <property type="term" value="C:AMPA glutamate receptor complex"/>
    <property type="evidence" value="ECO:0007669"/>
    <property type="project" value="TreeGrafter"/>
</dbReference>
<dbReference type="GO" id="GO:0005245">
    <property type="term" value="F:voltage-gated calcium channel activity"/>
    <property type="evidence" value="ECO:0007669"/>
    <property type="project" value="TreeGrafter"/>
</dbReference>
<evidence type="ECO:0000256" key="4">
    <source>
        <dbReference type="ARBA" id="ARBA00022989"/>
    </source>
</evidence>
<evidence type="ECO:0000256" key="3">
    <source>
        <dbReference type="ARBA" id="ARBA00022692"/>
    </source>
</evidence>
<dbReference type="EMBL" id="VBQZ03000036">
    <property type="protein sequence ID" value="MXQ86978.1"/>
    <property type="molecule type" value="Genomic_DNA"/>
</dbReference>
<organism evidence="8 9">
    <name type="scientific">Bos mutus</name>
    <name type="common">wild yak</name>
    <dbReference type="NCBI Taxonomy" id="72004"/>
    <lineage>
        <taxon>Eukaryota</taxon>
        <taxon>Metazoa</taxon>
        <taxon>Chordata</taxon>
        <taxon>Craniata</taxon>
        <taxon>Vertebrata</taxon>
        <taxon>Euteleostomi</taxon>
        <taxon>Mammalia</taxon>
        <taxon>Eutheria</taxon>
        <taxon>Laurasiatheria</taxon>
        <taxon>Artiodactyla</taxon>
        <taxon>Ruminantia</taxon>
        <taxon>Pecora</taxon>
        <taxon>Bovidae</taxon>
        <taxon>Bovinae</taxon>
        <taxon>Bos</taxon>
    </lineage>
</organism>
<evidence type="ECO:0000256" key="1">
    <source>
        <dbReference type="ARBA" id="ARBA00004141"/>
    </source>
</evidence>
<dbReference type="InterPro" id="IPR008369">
    <property type="entry name" value="VDCC_g5su"/>
</dbReference>
<dbReference type="PRINTS" id="PR01792">
    <property type="entry name" value="VDCCGAMMA"/>
</dbReference>